<dbReference type="InterPro" id="IPR043138">
    <property type="entry name" value="GGT_lsub"/>
</dbReference>
<dbReference type="InterPro" id="IPR000101">
    <property type="entry name" value="GGT_peptidase"/>
</dbReference>
<dbReference type="GO" id="GO:0005886">
    <property type="term" value="C:plasma membrane"/>
    <property type="evidence" value="ECO:0007669"/>
    <property type="project" value="TreeGrafter"/>
</dbReference>
<dbReference type="InterPro" id="IPR029055">
    <property type="entry name" value="Ntn_hydrolases_N"/>
</dbReference>
<protein>
    <recommendedName>
        <fullName evidence="5">Gamma-glutamyltransferase</fullName>
    </recommendedName>
</protein>
<evidence type="ECO:0000313" key="3">
    <source>
        <dbReference type="EMBL" id="CAG9812861.1"/>
    </source>
</evidence>
<dbReference type="PANTHER" id="PTHR11686">
    <property type="entry name" value="GAMMA GLUTAMYL TRANSPEPTIDASE"/>
    <property type="match status" value="1"/>
</dbReference>
<evidence type="ECO:0000256" key="1">
    <source>
        <dbReference type="PIRSR" id="PIRSR600101-1"/>
    </source>
</evidence>
<proteinExistence type="predicted"/>
<dbReference type="EMBL" id="OU896707">
    <property type="protein sequence ID" value="CAG9812861.1"/>
    <property type="molecule type" value="Genomic_DNA"/>
</dbReference>
<dbReference type="Pfam" id="PF01019">
    <property type="entry name" value="G_glu_transpept"/>
    <property type="match status" value="1"/>
</dbReference>
<dbReference type="GO" id="GO:0036374">
    <property type="term" value="F:glutathione hydrolase activity"/>
    <property type="evidence" value="ECO:0007669"/>
    <property type="project" value="InterPro"/>
</dbReference>
<evidence type="ECO:0000313" key="4">
    <source>
        <dbReference type="Proteomes" id="UP001153737"/>
    </source>
</evidence>
<dbReference type="Proteomes" id="UP001153737">
    <property type="component" value="Chromosome 1"/>
</dbReference>
<dbReference type="SUPFAM" id="SSF56235">
    <property type="entry name" value="N-terminal nucleophile aminohydrolases (Ntn hydrolases)"/>
    <property type="match status" value="1"/>
</dbReference>
<feature type="binding site" evidence="2">
    <location>
        <begin position="183"/>
        <end position="185"/>
    </location>
    <ligand>
        <name>L-glutamate</name>
        <dbReference type="ChEBI" id="CHEBI:29985"/>
    </ligand>
</feature>
<dbReference type="FunFam" id="1.10.246.130:FF:000001">
    <property type="entry name" value="Gamma-glutamyltransferase 5 isoform 1"/>
    <property type="match status" value="1"/>
</dbReference>
<name>A0A9N9S8C9_PHACE</name>
<evidence type="ECO:0000256" key="2">
    <source>
        <dbReference type="PIRSR" id="PIRSR600101-2"/>
    </source>
</evidence>
<dbReference type="OrthoDB" id="1081007at2759"/>
<organism evidence="3 4">
    <name type="scientific">Phaedon cochleariae</name>
    <name type="common">Mustard beetle</name>
    <dbReference type="NCBI Taxonomy" id="80249"/>
    <lineage>
        <taxon>Eukaryota</taxon>
        <taxon>Metazoa</taxon>
        <taxon>Ecdysozoa</taxon>
        <taxon>Arthropoda</taxon>
        <taxon>Hexapoda</taxon>
        <taxon>Insecta</taxon>
        <taxon>Pterygota</taxon>
        <taxon>Neoptera</taxon>
        <taxon>Endopterygota</taxon>
        <taxon>Coleoptera</taxon>
        <taxon>Polyphaga</taxon>
        <taxon>Cucujiformia</taxon>
        <taxon>Chrysomeloidea</taxon>
        <taxon>Chrysomelidae</taxon>
        <taxon>Chrysomelinae</taxon>
        <taxon>Chrysomelini</taxon>
        <taxon>Phaedon</taxon>
    </lineage>
</organism>
<dbReference type="GO" id="GO:0006751">
    <property type="term" value="P:glutathione catabolic process"/>
    <property type="evidence" value="ECO:0007669"/>
    <property type="project" value="InterPro"/>
</dbReference>
<gene>
    <name evidence="3" type="ORF">PHAECO_LOCUS235</name>
</gene>
<reference evidence="3" key="2">
    <citation type="submission" date="2022-10" db="EMBL/GenBank/DDBJ databases">
        <authorList>
            <consortium name="ENA_rothamsted_submissions"/>
            <consortium name="culmorum"/>
            <person name="King R."/>
        </authorList>
    </citation>
    <scope>NUCLEOTIDE SEQUENCE</scope>
</reference>
<accession>A0A9N9S8C9</accession>
<dbReference type="Gene3D" id="1.10.246.130">
    <property type="match status" value="1"/>
</dbReference>
<sequence length="187" mass="20939">MARTLQIIANEGGDALHNGSLTKDFINDIKQHGGIMTEEDMQNYQPKWQKPVQAKLYQNHTLYASPLPGSGMILAFILNILSDFLDLKNPNSITTNQRIVESFKFGYAIRTEFGDPDYTDFTGLLENLTSVDYIDSIRSRIFDNQTFQDPSHYGAKNDLTEDHGTSHISVLSPEGDAVSVTSTINFM</sequence>
<evidence type="ECO:0008006" key="5">
    <source>
        <dbReference type="Google" id="ProtNLM"/>
    </source>
</evidence>
<reference evidence="3" key="1">
    <citation type="submission" date="2022-01" db="EMBL/GenBank/DDBJ databases">
        <authorList>
            <person name="King R."/>
        </authorList>
    </citation>
    <scope>NUCLEOTIDE SEQUENCE</scope>
</reference>
<feature type="active site" description="Nucleophile" evidence="1">
    <location>
        <position position="165"/>
    </location>
</feature>
<dbReference type="AlphaFoldDB" id="A0A9N9S8C9"/>
<dbReference type="PANTHER" id="PTHR11686:SF72">
    <property type="entry name" value="GAMMA-GLUTAMYL TRANSPEPTIDASE, ISOFORM A"/>
    <property type="match status" value="1"/>
</dbReference>
<keyword evidence="4" id="KW-1185">Reference proteome</keyword>
<dbReference type="PRINTS" id="PR01210">
    <property type="entry name" value="GGTRANSPTASE"/>
</dbReference>